<dbReference type="EMBL" id="JANBOI010000945">
    <property type="protein sequence ID" value="KAJ1727915.1"/>
    <property type="molecule type" value="Genomic_DNA"/>
</dbReference>
<dbReference type="AlphaFoldDB" id="A0A9W7YC38"/>
<reference evidence="2" key="1">
    <citation type="submission" date="2022-07" db="EMBL/GenBank/DDBJ databases">
        <title>Phylogenomic reconstructions and comparative analyses of Kickxellomycotina fungi.</title>
        <authorList>
            <person name="Reynolds N.K."/>
            <person name="Stajich J.E."/>
            <person name="Barry K."/>
            <person name="Grigoriev I.V."/>
            <person name="Crous P."/>
            <person name="Smith M.E."/>
        </authorList>
    </citation>
    <scope>NUCLEOTIDE SEQUENCE</scope>
    <source>
        <strain evidence="2">BCRC 34381</strain>
    </source>
</reference>
<comment type="caution">
    <text evidence="2">The sequence shown here is derived from an EMBL/GenBank/DDBJ whole genome shotgun (WGS) entry which is preliminary data.</text>
</comment>
<name>A0A9W7YC38_9FUNG</name>
<organism evidence="2 3">
    <name type="scientific">Coemansia biformis</name>
    <dbReference type="NCBI Taxonomy" id="1286918"/>
    <lineage>
        <taxon>Eukaryota</taxon>
        <taxon>Fungi</taxon>
        <taxon>Fungi incertae sedis</taxon>
        <taxon>Zoopagomycota</taxon>
        <taxon>Kickxellomycotina</taxon>
        <taxon>Kickxellomycetes</taxon>
        <taxon>Kickxellales</taxon>
        <taxon>Kickxellaceae</taxon>
        <taxon>Coemansia</taxon>
    </lineage>
</organism>
<feature type="region of interest" description="Disordered" evidence="1">
    <location>
        <begin position="326"/>
        <end position="375"/>
    </location>
</feature>
<sequence>TKPAATRTDDENNFLDATSFPPKSVQAVLKEYTDQIVQQEGADQADATQGVEASADDDAVDVADVYMDDRSEPTSAAPPATPQKQPPMLLVRSLHNTPEPTVGSQVVAHGPPRPSPIASGRPILPREPAYSPYARPQPYDGRADPRYAHPMQPAPPGHPMQPAPPVHGPAAGGPDHYQRLPAHRPHPQSAAGGYPMYPQHHAPMPYDMYAHPRAPPAAGWSMGDAQYPAYHGHPQHARQPARYQPYQQPQRLAYPSQASYYHPGPAAGDRYYQPQAGWMQSPGYMYPAPNGAAHGASHGMAHGVARDGPQDVAYRAASARIDPAMDRRQMSPPRGPHPGPAYNGYMNEHSEHRPAPRLKPLKPRMPVGHSGAPQRMVSAAPAAAAPEAQAAAAPVAPASSNNSTISLQCPSARTSTEQAPEIAAHGSMESAAQPQKEVVQTPPTRFALVDATPVDQQHQVMSRSWSEPLSPTAAAAARTNTGHADLHSAPITSMCSLGAILAPSSTADARGSTDDKDNDVAQ</sequence>
<keyword evidence="3" id="KW-1185">Reference proteome</keyword>
<protein>
    <submittedName>
        <fullName evidence="2">Uncharacterized protein</fullName>
    </submittedName>
</protein>
<feature type="compositionally biased region" description="Pro residues" evidence="1">
    <location>
        <begin position="152"/>
        <end position="167"/>
    </location>
</feature>
<feature type="compositionally biased region" description="Polar residues" evidence="1">
    <location>
        <begin position="94"/>
        <end position="104"/>
    </location>
</feature>
<proteinExistence type="predicted"/>
<feature type="region of interest" description="Disordered" evidence="1">
    <location>
        <begin position="39"/>
        <end position="194"/>
    </location>
</feature>
<gene>
    <name evidence="2" type="ORF">LPJ61_004326</name>
</gene>
<feature type="region of interest" description="Disordered" evidence="1">
    <location>
        <begin position="1"/>
        <end position="20"/>
    </location>
</feature>
<dbReference type="Proteomes" id="UP001143981">
    <property type="component" value="Unassembled WGS sequence"/>
</dbReference>
<feature type="non-terminal residue" evidence="2">
    <location>
        <position position="1"/>
    </location>
</feature>
<evidence type="ECO:0000313" key="3">
    <source>
        <dbReference type="Proteomes" id="UP001143981"/>
    </source>
</evidence>
<accession>A0A9W7YC38</accession>
<evidence type="ECO:0000256" key="1">
    <source>
        <dbReference type="SAM" id="MobiDB-lite"/>
    </source>
</evidence>
<evidence type="ECO:0000313" key="2">
    <source>
        <dbReference type="EMBL" id="KAJ1727915.1"/>
    </source>
</evidence>